<keyword evidence="1" id="KW-1133">Transmembrane helix</keyword>
<feature type="signal peptide" evidence="2">
    <location>
        <begin position="1"/>
        <end position="26"/>
    </location>
</feature>
<comment type="caution">
    <text evidence="3">The sequence shown here is derived from an EMBL/GenBank/DDBJ whole genome shotgun (WGS) entry which is preliminary data.</text>
</comment>
<keyword evidence="1" id="KW-0812">Transmembrane</keyword>
<evidence type="ECO:0000256" key="1">
    <source>
        <dbReference type="SAM" id="Phobius"/>
    </source>
</evidence>
<feature type="chain" id="PRO_5015127645" description="Non-specific serine/threonine protein kinase" evidence="2">
    <location>
        <begin position="27"/>
        <end position="250"/>
    </location>
</feature>
<dbReference type="PANTHER" id="PTHR33355">
    <property type="entry name" value="WALL-ASSOCIATED RECEPTOR KINASE CARBOXY-TERMINAL PROTEIN-RELATED"/>
    <property type="match status" value="1"/>
</dbReference>
<keyword evidence="2" id="KW-0732">Signal</keyword>
<dbReference type="OMA" id="DHIPNIC"/>
<protein>
    <recommendedName>
        <fullName evidence="5">Non-specific serine/threonine protein kinase</fullName>
    </recommendedName>
</protein>
<dbReference type="Proteomes" id="UP000238479">
    <property type="component" value="Chromosome 5"/>
</dbReference>
<keyword evidence="1" id="KW-0472">Membrane</keyword>
<accession>A0A2P6QGA9</accession>
<dbReference type="PANTHER" id="PTHR33355:SF11">
    <property type="entry name" value="WALL-ASSOCIATED RECEPTOR KINASE GALACTURONAN-BINDING DOMAIN-CONTAINING PROTEIN"/>
    <property type="match status" value="1"/>
</dbReference>
<dbReference type="Gramene" id="PRQ33204">
    <property type="protein sequence ID" value="PRQ33204"/>
    <property type="gene ID" value="RchiOBHm_Chr5g0054991"/>
</dbReference>
<evidence type="ECO:0000313" key="4">
    <source>
        <dbReference type="Proteomes" id="UP000238479"/>
    </source>
</evidence>
<evidence type="ECO:0008006" key="5">
    <source>
        <dbReference type="Google" id="ProtNLM"/>
    </source>
</evidence>
<gene>
    <name evidence="3" type="ORF">RchiOBHm_Chr5g0054991</name>
</gene>
<feature type="transmembrane region" description="Helical" evidence="1">
    <location>
        <begin position="229"/>
        <end position="248"/>
    </location>
</feature>
<proteinExistence type="predicted"/>
<evidence type="ECO:0000313" key="3">
    <source>
        <dbReference type="EMBL" id="PRQ33204.1"/>
    </source>
</evidence>
<reference evidence="3 4" key="1">
    <citation type="journal article" date="2018" name="Nat. Genet.">
        <title>The Rosa genome provides new insights in the design of modern roses.</title>
        <authorList>
            <person name="Bendahmane M."/>
        </authorList>
    </citation>
    <scope>NUCLEOTIDE SEQUENCE [LARGE SCALE GENOMIC DNA]</scope>
    <source>
        <strain evidence="4">cv. Old Blush</strain>
    </source>
</reference>
<keyword evidence="4" id="KW-1185">Reference proteome</keyword>
<sequence length="250" mass="27591">MLRFKKLYILHPFLLILNFLLTTSISQNASTTISDEPNFHTPLSPINQMIICKSQKPYHKCETLNVTHSSCSSSLNYASPNLLSAGFTSRSNSLLLYNCSNSKLPSSPLSHTLTCLHTSGASSKIQELEGVSSTSCLLADDLTKLDMEFNPSDLNCSCYGRVYRKSSGEYYEEHDFGTRIAFEVPDHIPNICNECQKANGNCSEALRCICHPKECKNKVISKGGSINSFGYNILVSLLPLLVVIVLIVNP</sequence>
<dbReference type="EMBL" id="PDCK01000043">
    <property type="protein sequence ID" value="PRQ33204.1"/>
    <property type="molecule type" value="Genomic_DNA"/>
</dbReference>
<dbReference type="OrthoDB" id="1870516at2759"/>
<dbReference type="AlphaFoldDB" id="A0A2P6QGA9"/>
<name>A0A2P6QGA9_ROSCH</name>
<organism evidence="3 4">
    <name type="scientific">Rosa chinensis</name>
    <name type="common">China rose</name>
    <dbReference type="NCBI Taxonomy" id="74649"/>
    <lineage>
        <taxon>Eukaryota</taxon>
        <taxon>Viridiplantae</taxon>
        <taxon>Streptophyta</taxon>
        <taxon>Embryophyta</taxon>
        <taxon>Tracheophyta</taxon>
        <taxon>Spermatophyta</taxon>
        <taxon>Magnoliopsida</taxon>
        <taxon>eudicotyledons</taxon>
        <taxon>Gunneridae</taxon>
        <taxon>Pentapetalae</taxon>
        <taxon>rosids</taxon>
        <taxon>fabids</taxon>
        <taxon>Rosales</taxon>
        <taxon>Rosaceae</taxon>
        <taxon>Rosoideae</taxon>
        <taxon>Rosoideae incertae sedis</taxon>
        <taxon>Rosa</taxon>
    </lineage>
</organism>
<evidence type="ECO:0000256" key="2">
    <source>
        <dbReference type="SAM" id="SignalP"/>
    </source>
</evidence>